<dbReference type="Gene3D" id="3.40.1010.10">
    <property type="entry name" value="Cobalt-precorrin-4 Transmethylase, Domain 1"/>
    <property type="match status" value="1"/>
</dbReference>
<comment type="caution">
    <text evidence="7">The sequence shown here is derived from an EMBL/GenBank/DDBJ whole genome shotgun (WGS) entry which is preliminary data.</text>
</comment>
<dbReference type="Gene3D" id="3.40.50.150">
    <property type="entry name" value="Vaccinia Virus protein VP39"/>
    <property type="match status" value="1"/>
</dbReference>
<dbReference type="InterPro" id="IPR000878">
    <property type="entry name" value="4pyrrol_Mease"/>
</dbReference>
<dbReference type="SUPFAM" id="SSF53335">
    <property type="entry name" value="S-adenosyl-L-methionine-dependent methyltransferases"/>
    <property type="match status" value="1"/>
</dbReference>
<evidence type="ECO:0000256" key="3">
    <source>
        <dbReference type="ARBA" id="ARBA00022603"/>
    </source>
</evidence>
<protein>
    <submittedName>
        <fullName evidence="7">Precorrin-6Y C5,15-methyltransferase (Decarboxylating)</fullName>
    </submittedName>
</protein>
<evidence type="ECO:0000259" key="6">
    <source>
        <dbReference type="Pfam" id="PF00590"/>
    </source>
</evidence>
<dbReference type="InterPro" id="IPR006365">
    <property type="entry name" value="Cbl_synth_CobL"/>
</dbReference>
<dbReference type="SUPFAM" id="SSF53790">
    <property type="entry name" value="Tetrapyrrole methylase"/>
    <property type="match status" value="1"/>
</dbReference>
<evidence type="ECO:0000256" key="4">
    <source>
        <dbReference type="ARBA" id="ARBA00022679"/>
    </source>
</evidence>
<dbReference type="Pfam" id="PF00590">
    <property type="entry name" value="TP_methylase"/>
    <property type="match status" value="1"/>
</dbReference>
<dbReference type="PANTHER" id="PTHR43182">
    <property type="entry name" value="COBALT-PRECORRIN-6B C(15)-METHYLTRANSFERASE (DECARBOXYLATING)"/>
    <property type="match status" value="1"/>
</dbReference>
<dbReference type="AlphaFoldDB" id="A0A4R2GDR8"/>
<comment type="pathway">
    <text evidence="1">Cofactor biosynthesis; adenosylcobalamin biosynthesis.</text>
</comment>
<dbReference type="NCBIfam" id="TIGR02467">
    <property type="entry name" value="CbiE"/>
    <property type="match status" value="1"/>
</dbReference>
<keyword evidence="2" id="KW-0169">Cobalamin biosynthesis</keyword>
<dbReference type="EMBL" id="SLWK01000014">
    <property type="protein sequence ID" value="TCO06050.1"/>
    <property type="molecule type" value="Genomic_DNA"/>
</dbReference>
<name>A0A4R2GDR8_9BACT</name>
<keyword evidence="4 7" id="KW-0808">Transferase</keyword>
<evidence type="ECO:0000313" key="8">
    <source>
        <dbReference type="Proteomes" id="UP000295221"/>
    </source>
</evidence>
<dbReference type="CDD" id="cd11644">
    <property type="entry name" value="Precorrin-6Y-MT"/>
    <property type="match status" value="1"/>
</dbReference>
<dbReference type="GO" id="GO:0008276">
    <property type="term" value="F:protein methyltransferase activity"/>
    <property type="evidence" value="ECO:0007669"/>
    <property type="project" value="InterPro"/>
</dbReference>
<evidence type="ECO:0000313" key="7">
    <source>
        <dbReference type="EMBL" id="TCO06050.1"/>
    </source>
</evidence>
<keyword evidence="3 7" id="KW-0489">Methyltransferase</keyword>
<proteinExistence type="predicted"/>
<evidence type="ECO:0000256" key="1">
    <source>
        <dbReference type="ARBA" id="ARBA00004953"/>
    </source>
</evidence>
<dbReference type="CDD" id="cd02440">
    <property type="entry name" value="AdoMet_MTases"/>
    <property type="match status" value="1"/>
</dbReference>
<feature type="domain" description="Tetrapyrrole methylase" evidence="6">
    <location>
        <begin position="67"/>
        <end position="190"/>
    </location>
</feature>
<dbReference type="GO" id="GO:0009236">
    <property type="term" value="P:cobalamin biosynthetic process"/>
    <property type="evidence" value="ECO:0007669"/>
    <property type="project" value="UniProtKB-UniPathway"/>
</dbReference>
<dbReference type="InterPro" id="IPR014777">
    <property type="entry name" value="4pyrrole_Mease_sub1"/>
</dbReference>
<dbReference type="UniPathway" id="UPA00148"/>
<sequence>MHITLIGISDNKPDLSNQIKEIILEAAIFAGASRHYGLVAHLLPANAKWLMISVPLDDFLSRLEDCSQNVVVFASGDPLFFGIGNTIKSRFPNLSIESFPVANSLQSLANKLQVNYGLYRTLSLTGRSWHLFDQSLINGETHMAVLTDKVKTPSAIATRMCEYGYHNYSFHVGECLGGENERITSAPVSDMIGRDFNHPNCLLIEKTSKGLIQKGIPDNLFHILEERPKMMTKMPIRITTLALMELHRREVFWDVGSCTGSMAIEAKLQAPHMEVSAFEIRIESVDIIPVNCRKFGAPGISLITGDFCAGNHQNLAQPDAIFVGGYGGKMEQVLNHCHKYLKIGGVIAFNAVSDDSKSNFMEWINRNSFKDLSVTEITIDNNNTINILTAQKV</sequence>
<evidence type="ECO:0000256" key="2">
    <source>
        <dbReference type="ARBA" id="ARBA00022573"/>
    </source>
</evidence>
<dbReference type="GO" id="GO:0032259">
    <property type="term" value="P:methylation"/>
    <property type="evidence" value="ECO:0007669"/>
    <property type="project" value="UniProtKB-KW"/>
</dbReference>
<dbReference type="InterPro" id="IPR012818">
    <property type="entry name" value="CbiE"/>
</dbReference>
<dbReference type="InterPro" id="IPR050714">
    <property type="entry name" value="Cobalamin_biosynth_MTase"/>
</dbReference>
<keyword evidence="8" id="KW-1185">Reference proteome</keyword>
<keyword evidence="5" id="KW-0949">S-adenosyl-L-methionine</keyword>
<dbReference type="NCBIfam" id="TIGR02469">
    <property type="entry name" value="CbiT"/>
    <property type="match status" value="1"/>
</dbReference>
<dbReference type="InterPro" id="IPR029063">
    <property type="entry name" value="SAM-dependent_MTases_sf"/>
</dbReference>
<dbReference type="PIRSF" id="PIRSF036428">
    <property type="entry name" value="CobL"/>
    <property type="match status" value="1"/>
</dbReference>
<dbReference type="PANTHER" id="PTHR43182:SF1">
    <property type="entry name" value="COBALT-PRECORRIN-7 C(5)-METHYLTRANSFERASE"/>
    <property type="match status" value="1"/>
</dbReference>
<dbReference type="OrthoDB" id="9780707at2"/>
<dbReference type="RefSeq" id="WP_132434825.1">
    <property type="nucleotide sequence ID" value="NZ_SLWK01000014.1"/>
</dbReference>
<accession>A0A4R2GDR8</accession>
<dbReference type="Proteomes" id="UP000295221">
    <property type="component" value="Unassembled WGS sequence"/>
</dbReference>
<dbReference type="InterPro" id="IPR035996">
    <property type="entry name" value="4pyrrol_Methylase_sf"/>
</dbReference>
<evidence type="ECO:0000256" key="5">
    <source>
        <dbReference type="ARBA" id="ARBA00022691"/>
    </source>
</evidence>
<organism evidence="7 8">
    <name type="scientific">Natronoflexus pectinivorans</name>
    <dbReference type="NCBI Taxonomy" id="682526"/>
    <lineage>
        <taxon>Bacteria</taxon>
        <taxon>Pseudomonadati</taxon>
        <taxon>Bacteroidota</taxon>
        <taxon>Bacteroidia</taxon>
        <taxon>Marinilabiliales</taxon>
        <taxon>Marinilabiliaceae</taxon>
        <taxon>Natronoflexus</taxon>
    </lineage>
</organism>
<gene>
    <name evidence="7" type="ORF">EV194_11431</name>
</gene>
<dbReference type="InterPro" id="IPR014008">
    <property type="entry name" value="Cbl_synth_MTase_CbiT"/>
</dbReference>
<reference evidence="7 8" key="1">
    <citation type="submission" date="2019-03" db="EMBL/GenBank/DDBJ databases">
        <title>Genomic Encyclopedia of Type Strains, Phase IV (KMG-IV): sequencing the most valuable type-strain genomes for metagenomic binning, comparative biology and taxonomic classification.</title>
        <authorList>
            <person name="Goeker M."/>
        </authorList>
    </citation>
    <scope>NUCLEOTIDE SEQUENCE [LARGE SCALE GENOMIC DNA]</scope>
    <source>
        <strain evidence="7 8">DSM 24179</strain>
    </source>
</reference>